<feature type="transmembrane region" description="Helical" evidence="7">
    <location>
        <begin position="519"/>
        <end position="538"/>
    </location>
</feature>
<feature type="transmembrane region" description="Helical" evidence="7">
    <location>
        <begin position="550"/>
        <end position="570"/>
    </location>
</feature>
<organism evidence="9 10">
    <name type="scientific">Microbacterium faecale</name>
    <dbReference type="NCBI Taxonomy" id="1804630"/>
    <lineage>
        <taxon>Bacteria</taxon>
        <taxon>Bacillati</taxon>
        <taxon>Actinomycetota</taxon>
        <taxon>Actinomycetes</taxon>
        <taxon>Micrococcales</taxon>
        <taxon>Microbacteriaceae</taxon>
        <taxon>Microbacterium</taxon>
    </lineage>
</organism>
<keyword evidence="5 7" id="KW-1133">Transmembrane helix</keyword>
<evidence type="ECO:0000256" key="5">
    <source>
        <dbReference type="ARBA" id="ARBA00022989"/>
    </source>
</evidence>
<feature type="transmembrane region" description="Helical" evidence="7">
    <location>
        <begin position="252"/>
        <end position="276"/>
    </location>
</feature>
<dbReference type="NCBIfam" id="TIGR01097">
    <property type="entry name" value="PhnE"/>
    <property type="match status" value="2"/>
</dbReference>
<feature type="transmembrane region" description="Helical" evidence="7">
    <location>
        <begin position="29"/>
        <end position="48"/>
    </location>
</feature>
<dbReference type="RefSeq" id="WP_188711456.1">
    <property type="nucleotide sequence ID" value="NZ_BMHO01000001.1"/>
</dbReference>
<evidence type="ECO:0000313" key="10">
    <source>
        <dbReference type="Proteomes" id="UP000633205"/>
    </source>
</evidence>
<name>A0A917DFH0_9MICO</name>
<dbReference type="GO" id="GO:0015416">
    <property type="term" value="F:ABC-type phosphonate transporter activity"/>
    <property type="evidence" value="ECO:0007669"/>
    <property type="project" value="InterPro"/>
</dbReference>
<keyword evidence="2 7" id="KW-0813">Transport</keyword>
<dbReference type="CDD" id="cd06261">
    <property type="entry name" value="TM_PBP2"/>
    <property type="match status" value="2"/>
</dbReference>
<keyword evidence="4 7" id="KW-0812">Transmembrane</keyword>
<evidence type="ECO:0000256" key="3">
    <source>
        <dbReference type="ARBA" id="ARBA00022475"/>
    </source>
</evidence>
<evidence type="ECO:0000313" key="9">
    <source>
        <dbReference type="EMBL" id="GGD33974.1"/>
    </source>
</evidence>
<feature type="transmembrane region" description="Helical" evidence="7">
    <location>
        <begin position="390"/>
        <end position="410"/>
    </location>
</feature>
<reference evidence="9" key="2">
    <citation type="submission" date="2020-09" db="EMBL/GenBank/DDBJ databases">
        <authorList>
            <person name="Sun Q."/>
            <person name="Zhou Y."/>
        </authorList>
    </citation>
    <scope>NUCLEOTIDE SEQUENCE</scope>
    <source>
        <strain evidence="9">CGMCC 1.15152</strain>
    </source>
</reference>
<evidence type="ECO:0000256" key="4">
    <source>
        <dbReference type="ARBA" id="ARBA00022692"/>
    </source>
</evidence>
<dbReference type="GO" id="GO:0005886">
    <property type="term" value="C:plasma membrane"/>
    <property type="evidence" value="ECO:0007669"/>
    <property type="project" value="UniProtKB-SubCell"/>
</dbReference>
<keyword evidence="3" id="KW-1003">Cell membrane</keyword>
<feature type="transmembrane region" description="Helical" evidence="7">
    <location>
        <begin position="330"/>
        <end position="346"/>
    </location>
</feature>
<gene>
    <name evidence="9" type="primary">phnE</name>
    <name evidence="9" type="ORF">GCM10010915_12980</name>
</gene>
<dbReference type="InterPro" id="IPR005769">
    <property type="entry name" value="PhnE/PtxC"/>
</dbReference>
<proteinExistence type="inferred from homology"/>
<sequence length="575" mass="60387">MATIAPVDASDTARAGFPVPPRPAPRARVVAVWTVMLGLLAASVWSFVDLGIGVSSLTAGFQNAADFLSRMVPLDFPPVAELVSLTLQTLAIVTVATALAVVLSLPVALYAASNTTRNRVTGVTARTFIVVMRAIPDLVLAIFFFRLFGLGAVPGILALGLHSIGMIGKLYADAIEELDRGPVEALRAAGASRWQQIWSGIIPPLMPQIIATALHRFDINLRTSVLLGYVGVGGIGLAMAEALNTMNYQRGMALAFVVLVLCIVVELISGAIRTALLGRQNGRRRGLLGVLDRMSGGWMTAPTATHDVPRTARGRIVTSPPWDADRIRRFLGIGATLVIIALAVAGSRIEPAALMAGIADIPATLALFFPPSDGGILDRLIEGMIATVQIGFAATLIGVVLAIPIGSLAARNVAPNRATATTFRTLIVVVRAFPELILAIIFIVMMGLGAVPGALALGIGSVGLLGKLVADSVEETDVRVQDAVRVGGASRLQVYASATVRQALPAFVAHVLYQLDVNVRSATLLGIVGAGGIGFLLLQANRVMQFETVTFIILMILAVVLALEAISAWVRRVVI</sequence>
<feature type="transmembrane region" description="Helical" evidence="7">
    <location>
        <begin position="436"/>
        <end position="459"/>
    </location>
</feature>
<protein>
    <submittedName>
        <fullName evidence="9">Phosphate-import permease protein PhnE</fullName>
    </submittedName>
</protein>
<reference evidence="9" key="1">
    <citation type="journal article" date="2014" name="Int. J. Syst. Evol. Microbiol.">
        <title>Complete genome sequence of Corynebacterium casei LMG S-19264T (=DSM 44701T), isolated from a smear-ripened cheese.</title>
        <authorList>
            <consortium name="US DOE Joint Genome Institute (JGI-PGF)"/>
            <person name="Walter F."/>
            <person name="Albersmeier A."/>
            <person name="Kalinowski J."/>
            <person name="Ruckert C."/>
        </authorList>
    </citation>
    <scope>NUCLEOTIDE SEQUENCE</scope>
    <source>
        <strain evidence="9">CGMCC 1.15152</strain>
    </source>
</reference>
<dbReference type="InterPro" id="IPR035906">
    <property type="entry name" value="MetI-like_sf"/>
</dbReference>
<dbReference type="AlphaFoldDB" id="A0A917DFH0"/>
<feature type="domain" description="ABC transmembrane type-1" evidence="8">
    <location>
        <begin position="86"/>
        <end position="269"/>
    </location>
</feature>
<feature type="domain" description="ABC transmembrane type-1" evidence="8">
    <location>
        <begin position="384"/>
        <end position="567"/>
    </location>
</feature>
<dbReference type="PROSITE" id="PS50928">
    <property type="entry name" value="ABC_TM1"/>
    <property type="match status" value="2"/>
</dbReference>
<evidence type="ECO:0000256" key="2">
    <source>
        <dbReference type="ARBA" id="ARBA00022448"/>
    </source>
</evidence>
<dbReference type="SUPFAM" id="SSF161098">
    <property type="entry name" value="MetI-like"/>
    <property type="match status" value="2"/>
</dbReference>
<dbReference type="Proteomes" id="UP000633205">
    <property type="component" value="Unassembled WGS sequence"/>
</dbReference>
<feature type="transmembrane region" description="Helical" evidence="7">
    <location>
        <begin position="90"/>
        <end position="111"/>
    </location>
</feature>
<keyword evidence="10" id="KW-1185">Reference proteome</keyword>
<feature type="transmembrane region" description="Helical" evidence="7">
    <location>
        <begin position="151"/>
        <end position="172"/>
    </location>
</feature>
<feature type="transmembrane region" description="Helical" evidence="7">
    <location>
        <begin position="219"/>
        <end position="240"/>
    </location>
</feature>
<keyword evidence="6 7" id="KW-0472">Membrane</keyword>
<dbReference type="Gene3D" id="1.10.3720.10">
    <property type="entry name" value="MetI-like"/>
    <property type="match status" value="2"/>
</dbReference>
<comment type="similarity">
    <text evidence="7">Belongs to the binding-protein-dependent transport system permease family.</text>
</comment>
<comment type="subcellular location">
    <subcellularLocation>
        <location evidence="1 7">Cell membrane</location>
        <topology evidence="1 7">Multi-pass membrane protein</topology>
    </subcellularLocation>
</comment>
<evidence type="ECO:0000259" key="8">
    <source>
        <dbReference type="PROSITE" id="PS50928"/>
    </source>
</evidence>
<evidence type="ECO:0000256" key="6">
    <source>
        <dbReference type="ARBA" id="ARBA00023136"/>
    </source>
</evidence>
<dbReference type="EMBL" id="BMHO01000001">
    <property type="protein sequence ID" value="GGD33974.1"/>
    <property type="molecule type" value="Genomic_DNA"/>
</dbReference>
<dbReference type="PANTHER" id="PTHR30043">
    <property type="entry name" value="PHOSPHONATES TRANSPORT SYSTEM PERMEASE PROTEIN"/>
    <property type="match status" value="1"/>
</dbReference>
<accession>A0A917DFH0</accession>
<comment type="caution">
    <text evidence="9">The sequence shown here is derived from an EMBL/GenBank/DDBJ whole genome shotgun (WGS) entry which is preliminary data.</text>
</comment>
<dbReference type="PANTHER" id="PTHR30043:SF1">
    <property type="entry name" value="ABC TRANSPORT SYSTEM PERMEASE PROTEIN P69"/>
    <property type="match status" value="1"/>
</dbReference>
<dbReference type="Pfam" id="PF00528">
    <property type="entry name" value="BPD_transp_1"/>
    <property type="match status" value="2"/>
</dbReference>
<dbReference type="InterPro" id="IPR000515">
    <property type="entry name" value="MetI-like"/>
</dbReference>
<evidence type="ECO:0000256" key="1">
    <source>
        <dbReference type="ARBA" id="ARBA00004651"/>
    </source>
</evidence>
<evidence type="ECO:0000256" key="7">
    <source>
        <dbReference type="RuleBase" id="RU363032"/>
    </source>
</evidence>